<accession>A0A9W8YKM8</accession>
<name>A0A9W8YKM8_9PEZI</name>
<evidence type="ECO:0000313" key="2">
    <source>
        <dbReference type="Proteomes" id="UP001140453"/>
    </source>
</evidence>
<gene>
    <name evidence="1" type="ORF">N0V93_009189</name>
</gene>
<evidence type="ECO:0008006" key="3">
    <source>
        <dbReference type="Google" id="ProtNLM"/>
    </source>
</evidence>
<comment type="caution">
    <text evidence="1">The sequence shown here is derived from an EMBL/GenBank/DDBJ whole genome shotgun (WGS) entry which is preliminary data.</text>
</comment>
<dbReference type="Proteomes" id="UP001140453">
    <property type="component" value="Unassembled WGS sequence"/>
</dbReference>
<dbReference type="OrthoDB" id="3800738at2759"/>
<reference evidence="1" key="1">
    <citation type="submission" date="2022-10" db="EMBL/GenBank/DDBJ databases">
        <title>Tapping the CABI collections for fungal endophytes: first genome assemblies for Collariella, Neodidymelliopsis, Ascochyta clinopodiicola, Didymella pomorum, Didymosphaeria variabile, Neocosmospora piperis and Neocucurbitaria cava.</title>
        <authorList>
            <person name="Hill R."/>
        </authorList>
    </citation>
    <scope>NUCLEOTIDE SEQUENCE</scope>
    <source>
        <strain evidence="1">IMI 355082</strain>
    </source>
</reference>
<dbReference type="InterPro" id="IPR036047">
    <property type="entry name" value="F-box-like_dom_sf"/>
</dbReference>
<sequence>MRSLLTSAMGVCRQWRDLIRTSPSLRRALYFESDKRAADDPHRPPVYNPLLVELFRPLFNKTANLSKRPGIDDLAIEALPIGRRTRAFYRRNASWRRMHVRQPPVEHVGFWVCTGGMFWSCTATMVIYPAGLRMEGLYFWALKYSYGWQESCLISWTAKQRQTLWQISVEKTLRKRAEEMSRMADVIFTAHFYADCMYEDDERKKYDPNGLVTIGKRWFKMKQDGDWATEWEEEDSGLYD</sequence>
<evidence type="ECO:0000313" key="1">
    <source>
        <dbReference type="EMBL" id="KAJ4386296.1"/>
    </source>
</evidence>
<keyword evidence="2" id="KW-1185">Reference proteome</keyword>
<dbReference type="AlphaFoldDB" id="A0A9W8YKM8"/>
<organism evidence="1 2">
    <name type="scientific">Gnomoniopsis smithogilvyi</name>
    <dbReference type="NCBI Taxonomy" id="1191159"/>
    <lineage>
        <taxon>Eukaryota</taxon>
        <taxon>Fungi</taxon>
        <taxon>Dikarya</taxon>
        <taxon>Ascomycota</taxon>
        <taxon>Pezizomycotina</taxon>
        <taxon>Sordariomycetes</taxon>
        <taxon>Sordariomycetidae</taxon>
        <taxon>Diaporthales</taxon>
        <taxon>Gnomoniaceae</taxon>
        <taxon>Gnomoniopsis</taxon>
    </lineage>
</organism>
<dbReference type="EMBL" id="JAPEVB010000006">
    <property type="protein sequence ID" value="KAJ4386296.1"/>
    <property type="molecule type" value="Genomic_DNA"/>
</dbReference>
<proteinExistence type="predicted"/>
<dbReference type="SUPFAM" id="SSF81383">
    <property type="entry name" value="F-box domain"/>
    <property type="match status" value="1"/>
</dbReference>
<protein>
    <recommendedName>
        <fullName evidence="3">F-box domain-containing protein</fullName>
    </recommendedName>
</protein>